<feature type="compositionally biased region" description="Polar residues" evidence="1">
    <location>
        <begin position="17"/>
        <end position="30"/>
    </location>
</feature>
<keyword evidence="3" id="KW-1185">Reference proteome</keyword>
<organism evidence="2 3">
    <name type="scientific">Funneliformis mosseae</name>
    <name type="common">Endomycorrhizal fungus</name>
    <name type="synonym">Glomus mosseae</name>
    <dbReference type="NCBI Taxonomy" id="27381"/>
    <lineage>
        <taxon>Eukaryota</taxon>
        <taxon>Fungi</taxon>
        <taxon>Fungi incertae sedis</taxon>
        <taxon>Mucoromycota</taxon>
        <taxon>Glomeromycotina</taxon>
        <taxon>Glomeromycetes</taxon>
        <taxon>Glomerales</taxon>
        <taxon>Glomeraceae</taxon>
        <taxon>Funneliformis</taxon>
    </lineage>
</organism>
<feature type="compositionally biased region" description="Polar residues" evidence="1">
    <location>
        <begin position="154"/>
        <end position="171"/>
    </location>
</feature>
<comment type="caution">
    <text evidence="2">The sequence shown here is derived from an EMBL/GenBank/DDBJ whole genome shotgun (WGS) entry which is preliminary data.</text>
</comment>
<dbReference type="Proteomes" id="UP000789375">
    <property type="component" value="Unassembled WGS sequence"/>
</dbReference>
<evidence type="ECO:0000256" key="1">
    <source>
        <dbReference type="SAM" id="MobiDB-lite"/>
    </source>
</evidence>
<feature type="region of interest" description="Disordered" evidence="1">
    <location>
        <begin position="154"/>
        <end position="190"/>
    </location>
</feature>
<accession>A0A9N9EQS4</accession>
<dbReference type="AlphaFoldDB" id="A0A9N9EQS4"/>
<sequence>MSTPHNPDSNDPIYAMQETSNSTPANPQLSSQEQGWSFYYEPFNDFQIYLINNKETTLNELIINTLYPSYNYHNYDIFVFYFQHPNDQKIYKVTCKMISHSTIVQYLNLNIYGLRQNEQLQRQPLEFSNQHKANLEFHLRQFLTDNLGSNINDIGQSSTSNADLVNNDPSTQQGGDSQNDNGNNIQDNTQ</sequence>
<gene>
    <name evidence="2" type="ORF">FMOSSE_LOCUS13075</name>
</gene>
<evidence type="ECO:0000313" key="3">
    <source>
        <dbReference type="Proteomes" id="UP000789375"/>
    </source>
</evidence>
<feature type="compositionally biased region" description="Low complexity" evidence="1">
    <location>
        <begin position="172"/>
        <end position="190"/>
    </location>
</feature>
<protein>
    <submittedName>
        <fullName evidence="2">3477_t:CDS:1</fullName>
    </submittedName>
</protein>
<feature type="region of interest" description="Disordered" evidence="1">
    <location>
        <begin position="1"/>
        <end position="30"/>
    </location>
</feature>
<name>A0A9N9EQS4_FUNMO</name>
<reference evidence="2" key="1">
    <citation type="submission" date="2021-06" db="EMBL/GenBank/DDBJ databases">
        <authorList>
            <person name="Kallberg Y."/>
            <person name="Tangrot J."/>
            <person name="Rosling A."/>
        </authorList>
    </citation>
    <scope>NUCLEOTIDE SEQUENCE</scope>
    <source>
        <strain evidence="2">87-6 pot B 2015</strain>
    </source>
</reference>
<dbReference type="EMBL" id="CAJVPP010007132">
    <property type="protein sequence ID" value="CAG8684751.1"/>
    <property type="molecule type" value="Genomic_DNA"/>
</dbReference>
<proteinExistence type="predicted"/>
<evidence type="ECO:0000313" key="2">
    <source>
        <dbReference type="EMBL" id="CAG8684751.1"/>
    </source>
</evidence>